<protein>
    <submittedName>
        <fullName evidence="1">Uncharacterized protein</fullName>
    </submittedName>
</protein>
<reference evidence="1" key="2">
    <citation type="submission" date="2005-04" db="EMBL/GenBank/DDBJ databases">
        <authorList>
            <person name="Buell C.R."/>
            <person name="Wing R.A."/>
            <person name="McCombie W.A."/>
            <person name="Ouyang S."/>
        </authorList>
    </citation>
    <scope>NUCLEOTIDE SEQUENCE</scope>
</reference>
<gene>
    <name evidence="1" type="ordered locus">LOC_Os12g02990</name>
</gene>
<proteinExistence type="predicted"/>
<sequence>MVISLNAVHPLFSMLICETCSYVKPPNCIINGPVISYTSNMYDTFKEQAIKMSAKNFMAGGH</sequence>
<dbReference type="AlphaFoldDB" id="Q2QYE0"/>
<organism evidence="1">
    <name type="scientific">Oryza sativa subsp. japonica</name>
    <name type="common">Rice</name>
    <dbReference type="NCBI Taxonomy" id="39947"/>
    <lineage>
        <taxon>Eukaryota</taxon>
        <taxon>Viridiplantae</taxon>
        <taxon>Streptophyta</taxon>
        <taxon>Embryophyta</taxon>
        <taxon>Tracheophyta</taxon>
        <taxon>Spermatophyta</taxon>
        <taxon>Magnoliopsida</taxon>
        <taxon>Liliopsida</taxon>
        <taxon>Poales</taxon>
        <taxon>Poaceae</taxon>
        <taxon>BOP clade</taxon>
        <taxon>Oryzoideae</taxon>
        <taxon>Oryzeae</taxon>
        <taxon>Oryzinae</taxon>
        <taxon>Oryza</taxon>
        <taxon>Oryza sativa</taxon>
    </lineage>
</organism>
<reference evidence="1" key="1">
    <citation type="journal article" date="2005" name="BMC Biol.">
        <title>The sequence of rice chromosomes 11 and 12, rich in disease resistance genes and recent gene duplications.</title>
        <authorList>
            <consortium name="The rice chromosomes 11 and 12 sequencing consortia"/>
        </authorList>
    </citation>
    <scope>NUCLEOTIDE SEQUENCE [LARGE SCALE GENOMIC DNA]</scope>
</reference>
<evidence type="ECO:0000313" key="1">
    <source>
        <dbReference type="EMBL" id="ABA95700.1"/>
    </source>
</evidence>
<accession>Q2QYE0</accession>
<name>Q2QYE0_ORYSJ</name>
<dbReference type="EMBL" id="DP000011">
    <property type="protein sequence ID" value="ABA95700.1"/>
    <property type="molecule type" value="Genomic_DNA"/>
</dbReference>
<reference evidence="1" key="3">
    <citation type="submission" date="2006-01" db="EMBL/GenBank/DDBJ databases">
        <authorList>
            <person name="Buell R."/>
        </authorList>
    </citation>
    <scope>NUCLEOTIDE SEQUENCE</scope>
</reference>